<dbReference type="Proteomes" id="UP001566132">
    <property type="component" value="Unassembled WGS sequence"/>
</dbReference>
<dbReference type="FunFam" id="3.40.640.10:FF:000029">
    <property type="entry name" value="4-aminobutyrate aminotransferase, mitochondrial"/>
    <property type="match status" value="1"/>
</dbReference>
<evidence type="ECO:0000256" key="12">
    <source>
        <dbReference type="RuleBase" id="RU003560"/>
    </source>
</evidence>
<accession>A0ABD1EHZ2</accession>
<gene>
    <name evidence="13" type="ORF">ABEB36_009931</name>
</gene>
<dbReference type="GO" id="GO:0034386">
    <property type="term" value="F:4-aminobutyrate:2-oxoglutarate transaminase activity"/>
    <property type="evidence" value="ECO:0007669"/>
    <property type="project" value="UniProtKB-EC"/>
</dbReference>
<dbReference type="PANTHER" id="PTHR43206">
    <property type="entry name" value="AMINOTRANSFERASE"/>
    <property type="match status" value="1"/>
</dbReference>
<dbReference type="PANTHER" id="PTHR43206:SF1">
    <property type="entry name" value="4-AMINOBUTYRATE AMINOTRANSFERASE, MITOCHONDRIAL"/>
    <property type="match status" value="1"/>
</dbReference>
<dbReference type="SUPFAM" id="SSF53383">
    <property type="entry name" value="PLP-dependent transferases"/>
    <property type="match status" value="1"/>
</dbReference>
<evidence type="ECO:0000256" key="1">
    <source>
        <dbReference type="ARBA" id="ARBA00001933"/>
    </source>
</evidence>
<reference evidence="13 14" key="1">
    <citation type="submission" date="2024-05" db="EMBL/GenBank/DDBJ databases">
        <title>Genetic variation in Jamaican populations of the coffee berry borer (Hypothenemus hampei).</title>
        <authorList>
            <person name="Errbii M."/>
            <person name="Myrie A."/>
        </authorList>
    </citation>
    <scope>NUCLEOTIDE SEQUENCE [LARGE SCALE GENOMIC DNA]</scope>
    <source>
        <strain evidence="13">JA-Hopewell-2020-01-JO</strain>
        <tissue evidence="13">Whole body</tissue>
    </source>
</reference>
<evidence type="ECO:0000256" key="11">
    <source>
        <dbReference type="ARBA" id="ARBA00031787"/>
    </source>
</evidence>
<comment type="cofactor">
    <cofactor evidence="1">
        <name>pyridoxal 5'-phosphate</name>
        <dbReference type="ChEBI" id="CHEBI:597326"/>
    </cofactor>
</comment>
<dbReference type="Pfam" id="PF00202">
    <property type="entry name" value="Aminotran_3"/>
    <property type="match status" value="1"/>
</dbReference>
<evidence type="ECO:0000313" key="13">
    <source>
        <dbReference type="EMBL" id="KAL1494315.1"/>
    </source>
</evidence>
<evidence type="ECO:0000256" key="6">
    <source>
        <dbReference type="ARBA" id="ARBA00022679"/>
    </source>
</evidence>
<proteinExistence type="inferred from homology"/>
<keyword evidence="14" id="KW-1185">Reference proteome</keyword>
<evidence type="ECO:0000313" key="14">
    <source>
        <dbReference type="Proteomes" id="UP001566132"/>
    </source>
</evidence>
<name>A0ABD1EHZ2_HYPHA</name>
<dbReference type="Gene3D" id="3.90.1150.10">
    <property type="entry name" value="Aspartate Aminotransferase, domain 1"/>
    <property type="match status" value="1"/>
</dbReference>
<dbReference type="EC" id="2.6.1.22" evidence="3"/>
<evidence type="ECO:0000256" key="7">
    <source>
        <dbReference type="ARBA" id="ARBA00022898"/>
    </source>
</evidence>
<keyword evidence="5" id="KW-0032">Aminotransferase</keyword>
<evidence type="ECO:0000256" key="4">
    <source>
        <dbReference type="ARBA" id="ARBA00012912"/>
    </source>
</evidence>
<dbReference type="InterPro" id="IPR005814">
    <property type="entry name" value="Aminotrans_3"/>
</dbReference>
<evidence type="ECO:0000256" key="5">
    <source>
        <dbReference type="ARBA" id="ARBA00022576"/>
    </source>
</evidence>
<keyword evidence="7 12" id="KW-0663">Pyridoxal phosphate</keyword>
<evidence type="ECO:0000256" key="10">
    <source>
        <dbReference type="ARBA" id="ARBA00030857"/>
    </source>
</evidence>
<dbReference type="Gene3D" id="3.40.640.10">
    <property type="entry name" value="Type I PLP-dependent aspartate aminotransferase-like (Major domain)"/>
    <property type="match status" value="1"/>
</dbReference>
<dbReference type="InterPro" id="IPR015424">
    <property type="entry name" value="PyrdxlP-dep_Trfase"/>
</dbReference>
<evidence type="ECO:0000256" key="2">
    <source>
        <dbReference type="ARBA" id="ARBA00008954"/>
    </source>
</evidence>
<organism evidence="13 14">
    <name type="scientific">Hypothenemus hampei</name>
    <name type="common">Coffee berry borer</name>
    <dbReference type="NCBI Taxonomy" id="57062"/>
    <lineage>
        <taxon>Eukaryota</taxon>
        <taxon>Metazoa</taxon>
        <taxon>Ecdysozoa</taxon>
        <taxon>Arthropoda</taxon>
        <taxon>Hexapoda</taxon>
        <taxon>Insecta</taxon>
        <taxon>Pterygota</taxon>
        <taxon>Neoptera</taxon>
        <taxon>Endopterygota</taxon>
        <taxon>Coleoptera</taxon>
        <taxon>Polyphaga</taxon>
        <taxon>Cucujiformia</taxon>
        <taxon>Curculionidae</taxon>
        <taxon>Scolytinae</taxon>
        <taxon>Hypothenemus</taxon>
    </lineage>
</organism>
<comment type="similarity">
    <text evidence="2 12">Belongs to the class-III pyridoxal-phosphate-dependent aminotransferase family.</text>
</comment>
<protein>
    <recommendedName>
        <fullName evidence="10">(S)-3-amino-2-methylpropionate transaminase</fullName>
        <ecNumber evidence="4">2.6.1.19</ecNumber>
        <ecNumber evidence="3">2.6.1.22</ecNumber>
    </recommendedName>
    <alternativeName>
        <fullName evidence="11">GABA aminotransferase</fullName>
    </alternativeName>
    <alternativeName>
        <fullName evidence="9">Gamma-amino-N-butyrate transaminase</fullName>
    </alternativeName>
    <alternativeName>
        <fullName evidence="8">L-AIBAT</fullName>
    </alternativeName>
</protein>
<evidence type="ECO:0000256" key="9">
    <source>
        <dbReference type="ARBA" id="ARBA00030204"/>
    </source>
</evidence>
<dbReference type="PIRSF" id="PIRSF000521">
    <property type="entry name" value="Transaminase_4ab_Lys_Orn"/>
    <property type="match status" value="1"/>
</dbReference>
<dbReference type="EMBL" id="JBDJPC010000007">
    <property type="protein sequence ID" value="KAL1494315.1"/>
    <property type="molecule type" value="Genomic_DNA"/>
</dbReference>
<dbReference type="InterPro" id="IPR015421">
    <property type="entry name" value="PyrdxlP-dep_Trfase_major"/>
</dbReference>
<dbReference type="GO" id="GO:0047298">
    <property type="term" value="F:(S)-3-amino-2-methylpropionate transaminase activity"/>
    <property type="evidence" value="ECO:0007669"/>
    <property type="project" value="UniProtKB-EC"/>
</dbReference>
<dbReference type="InterPro" id="IPR015422">
    <property type="entry name" value="PyrdxlP-dep_Trfase_small"/>
</dbReference>
<dbReference type="InterPro" id="IPR004631">
    <property type="entry name" value="4NH2But_aminotransferase_euk"/>
</dbReference>
<dbReference type="NCBIfam" id="TIGR00699">
    <property type="entry name" value="GABAtrns_euk"/>
    <property type="match status" value="1"/>
</dbReference>
<comment type="caution">
    <text evidence="13">The sequence shown here is derived from an EMBL/GenBank/DDBJ whole genome shotgun (WGS) entry which is preliminary data.</text>
</comment>
<keyword evidence="6" id="KW-0808">Transferase</keyword>
<sequence length="497" mass="56446">MWSKCLKSCTIRFSRPILDLGNDTVQLSTKSNWEIPGEPQGPNVKTVVPGPNSQKLLQELNKFQQAGSTQIFINYDKSIGNYLVDVDDNTFLDVYTQISTMPLGYNHPELLNAFSNEHDLKCLINRPALGVYPGEDWPKRLSNIVNSVAPKGLAHINTMMCGACANENAFKHAFMSYRRKIRGNDEFTEEEIQSCLHNKPPGSPNLAIMSFLHGFHGRSLGTLSTTRSKYIQKIDIPAFDWPMAKFPQYLYPLEENQRFNDEEDDRCLAGVEELFEKWQKKGTPVAGLIVEPIQSEGGDNHASPEFFKKLHEICKNNNAAFIIDEVQTGGGPTGKFWCHEYFNLETPPDIVTFSKKLQLGGFFFSENMIVNQPFRTFNTWMGDPGKVILLEKIIEIISRDNVLENVRQTGEYILQHLQVMEQQFAPLIHSTRGRGNFIAVTAATSEKRDEIIEKLKRKGIICGGAYTHTIRLRPTLLFGRKHSDIFLSKFHEVLKEI</sequence>
<dbReference type="CDD" id="cd00610">
    <property type="entry name" value="OAT_like"/>
    <property type="match status" value="1"/>
</dbReference>
<evidence type="ECO:0000256" key="3">
    <source>
        <dbReference type="ARBA" id="ARBA00012876"/>
    </source>
</evidence>
<dbReference type="AlphaFoldDB" id="A0ABD1EHZ2"/>
<dbReference type="EC" id="2.6.1.19" evidence="4"/>
<evidence type="ECO:0000256" key="8">
    <source>
        <dbReference type="ARBA" id="ARBA00029760"/>
    </source>
</evidence>